<proteinExistence type="predicted"/>
<reference evidence="1 2" key="1">
    <citation type="submission" date="2020-10" db="EMBL/GenBank/DDBJ databases">
        <title>Sequencing the genomes of 1000 actinobacteria strains.</title>
        <authorList>
            <person name="Klenk H.-P."/>
        </authorList>
    </citation>
    <scope>NUCLEOTIDE SEQUENCE [LARGE SCALE GENOMIC DNA]</scope>
    <source>
        <strain evidence="1 2">DSM 43748</strain>
    </source>
</reference>
<protein>
    <submittedName>
        <fullName evidence="1">Uncharacterized protein</fullName>
    </submittedName>
</protein>
<comment type="caution">
    <text evidence="1">The sequence shown here is derived from an EMBL/GenBank/DDBJ whole genome shotgun (WGS) entry which is preliminary data.</text>
</comment>
<gene>
    <name evidence="1" type="ORF">H4W81_008687</name>
</gene>
<accession>A0ABR9KV52</accession>
<dbReference type="EMBL" id="JADBEF010000001">
    <property type="protein sequence ID" value="MBE1565908.1"/>
    <property type="molecule type" value="Genomic_DNA"/>
</dbReference>
<evidence type="ECO:0000313" key="1">
    <source>
        <dbReference type="EMBL" id="MBE1565908.1"/>
    </source>
</evidence>
<evidence type="ECO:0000313" key="2">
    <source>
        <dbReference type="Proteomes" id="UP000661607"/>
    </source>
</evidence>
<sequence>MVVLTTLWAPNENALPVEKLINDAMDHLMCDTR</sequence>
<dbReference type="Proteomes" id="UP000661607">
    <property type="component" value="Unassembled WGS sequence"/>
</dbReference>
<name>A0ABR9KV52_9ACTN</name>
<keyword evidence="2" id="KW-1185">Reference proteome</keyword>
<organism evidence="1 2">
    <name type="scientific">Nonomuraea africana</name>
    <dbReference type="NCBI Taxonomy" id="46171"/>
    <lineage>
        <taxon>Bacteria</taxon>
        <taxon>Bacillati</taxon>
        <taxon>Actinomycetota</taxon>
        <taxon>Actinomycetes</taxon>
        <taxon>Streptosporangiales</taxon>
        <taxon>Streptosporangiaceae</taxon>
        <taxon>Nonomuraea</taxon>
    </lineage>
</organism>